<dbReference type="OMA" id="TNKERAM"/>
<feature type="transmembrane region" description="Helical" evidence="1">
    <location>
        <begin position="127"/>
        <end position="148"/>
    </location>
</feature>
<evidence type="ECO:0000256" key="1">
    <source>
        <dbReference type="SAM" id="Phobius"/>
    </source>
</evidence>
<dbReference type="AlphaFoldDB" id="A8NK13"/>
<dbReference type="Proteomes" id="UP000001861">
    <property type="component" value="Unassembled WGS sequence"/>
</dbReference>
<evidence type="ECO:0000313" key="2">
    <source>
        <dbReference type="EMBL" id="EAU87486.1"/>
    </source>
</evidence>
<feature type="transmembrane region" description="Helical" evidence="1">
    <location>
        <begin position="52"/>
        <end position="73"/>
    </location>
</feature>
<feature type="transmembrane region" description="Helical" evidence="1">
    <location>
        <begin position="85"/>
        <end position="107"/>
    </location>
</feature>
<keyword evidence="3" id="KW-1185">Reference proteome</keyword>
<name>A8NK13_COPC7</name>
<proteinExistence type="predicted"/>
<dbReference type="eggNOG" id="ENOG502R0PX">
    <property type="taxonomic scope" value="Eukaryota"/>
</dbReference>
<reference evidence="2 3" key="1">
    <citation type="journal article" date="2010" name="Proc. Natl. Acad. Sci. U.S.A.">
        <title>Insights into evolution of multicellular fungi from the assembled chromosomes of the mushroom Coprinopsis cinerea (Coprinus cinereus).</title>
        <authorList>
            <person name="Stajich J.E."/>
            <person name="Wilke S.K."/>
            <person name="Ahren D."/>
            <person name="Au C.H."/>
            <person name="Birren B.W."/>
            <person name="Borodovsky M."/>
            <person name="Burns C."/>
            <person name="Canback B."/>
            <person name="Casselton L.A."/>
            <person name="Cheng C.K."/>
            <person name="Deng J."/>
            <person name="Dietrich F.S."/>
            <person name="Fargo D.C."/>
            <person name="Farman M.L."/>
            <person name="Gathman A.C."/>
            <person name="Goldberg J."/>
            <person name="Guigo R."/>
            <person name="Hoegger P.J."/>
            <person name="Hooker J.B."/>
            <person name="Huggins A."/>
            <person name="James T.Y."/>
            <person name="Kamada T."/>
            <person name="Kilaru S."/>
            <person name="Kodira C."/>
            <person name="Kues U."/>
            <person name="Kupfer D."/>
            <person name="Kwan H.S."/>
            <person name="Lomsadze A."/>
            <person name="Li W."/>
            <person name="Lilly W.W."/>
            <person name="Ma L.J."/>
            <person name="Mackey A.J."/>
            <person name="Manning G."/>
            <person name="Martin F."/>
            <person name="Muraguchi H."/>
            <person name="Natvig D.O."/>
            <person name="Palmerini H."/>
            <person name="Ramesh M.A."/>
            <person name="Rehmeyer C.J."/>
            <person name="Roe B.A."/>
            <person name="Shenoy N."/>
            <person name="Stanke M."/>
            <person name="Ter-Hovhannisyan V."/>
            <person name="Tunlid A."/>
            <person name="Velagapudi R."/>
            <person name="Vision T.J."/>
            <person name="Zeng Q."/>
            <person name="Zolan M.E."/>
            <person name="Pukkila P.J."/>
        </authorList>
    </citation>
    <scope>NUCLEOTIDE SEQUENCE [LARGE SCALE GENOMIC DNA]</scope>
    <source>
        <strain evidence="3">Okayama-7 / 130 / ATCC MYA-4618 / FGSC 9003</strain>
    </source>
</reference>
<dbReference type="RefSeq" id="XP_001834509.1">
    <property type="nucleotide sequence ID" value="XM_001834457.2"/>
</dbReference>
<dbReference type="GeneID" id="6011024"/>
<gene>
    <name evidence="2" type="ORF">CC1G_02245</name>
</gene>
<dbReference type="InParanoid" id="A8NK13"/>
<accession>A8NK13</accession>
<dbReference type="OrthoDB" id="3227739at2759"/>
<sequence>MGMWPVRAFLHGLLWACAVVLLGLTAYRIHYTKRRNEPDVLTNRTHYWDPIIVELLVTSILAILGSFWFLVALCTRSRLGGLGSFASEAIYLFIIFVMFLVGAAYTTHHWLSLRWCDGYRVCSVLQTIKAFSFICWGLTCLLLLFALIDMLWTKSTCGDAAAGGGSRKSAMYPAAGAAAAPAAATYPETRTAPAAAPATTTAAPAARTTETTYTEVRAADPNAVQPV</sequence>
<dbReference type="VEuPathDB" id="FungiDB:CC1G_02245"/>
<comment type="caution">
    <text evidence="2">The sequence shown here is derived from an EMBL/GenBank/DDBJ whole genome shotgun (WGS) entry which is preliminary data.</text>
</comment>
<keyword evidence="1" id="KW-0472">Membrane</keyword>
<evidence type="ECO:0008006" key="4">
    <source>
        <dbReference type="Google" id="ProtNLM"/>
    </source>
</evidence>
<dbReference type="EMBL" id="AACS02000010">
    <property type="protein sequence ID" value="EAU87486.1"/>
    <property type="molecule type" value="Genomic_DNA"/>
</dbReference>
<keyword evidence="1" id="KW-0812">Transmembrane</keyword>
<organism evidence="2 3">
    <name type="scientific">Coprinopsis cinerea (strain Okayama-7 / 130 / ATCC MYA-4618 / FGSC 9003)</name>
    <name type="common">Inky cap fungus</name>
    <name type="synonym">Hormographiella aspergillata</name>
    <dbReference type="NCBI Taxonomy" id="240176"/>
    <lineage>
        <taxon>Eukaryota</taxon>
        <taxon>Fungi</taxon>
        <taxon>Dikarya</taxon>
        <taxon>Basidiomycota</taxon>
        <taxon>Agaricomycotina</taxon>
        <taxon>Agaricomycetes</taxon>
        <taxon>Agaricomycetidae</taxon>
        <taxon>Agaricales</taxon>
        <taxon>Agaricineae</taxon>
        <taxon>Psathyrellaceae</taxon>
        <taxon>Coprinopsis</taxon>
    </lineage>
</organism>
<keyword evidence="1" id="KW-1133">Transmembrane helix</keyword>
<evidence type="ECO:0000313" key="3">
    <source>
        <dbReference type="Proteomes" id="UP000001861"/>
    </source>
</evidence>
<protein>
    <recommendedName>
        <fullName evidence="4">MARVEL domain-containing protein</fullName>
    </recommendedName>
</protein>
<dbReference type="KEGG" id="cci:CC1G_02245"/>